<evidence type="ECO:0000313" key="2">
    <source>
        <dbReference type="Proteomes" id="UP001152531"/>
    </source>
</evidence>
<evidence type="ECO:0000313" key="1">
    <source>
        <dbReference type="EMBL" id="CAH6719878.1"/>
    </source>
</evidence>
<reference evidence="1" key="1">
    <citation type="submission" date="2022-06" db="EMBL/GenBank/DDBJ databases">
        <authorList>
            <person name="Legras J.-L."/>
            <person name="Devillers H."/>
            <person name="Grondin C."/>
        </authorList>
    </citation>
    <scope>NUCLEOTIDE SEQUENCE</scope>
    <source>
        <strain evidence="1">CLIB 1444</strain>
    </source>
</reference>
<dbReference type="EMBL" id="CALSDN010000002">
    <property type="protein sequence ID" value="CAH6719878.1"/>
    <property type="molecule type" value="Genomic_DNA"/>
</dbReference>
<dbReference type="Proteomes" id="UP001152531">
    <property type="component" value="Unassembled WGS sequence"/>
</dbReference>
<comment type="caution">
    <text evidence="1">The sequence shown here is derived from an EMBL/GenBank/DDBJ whole genome shotgun (WGS) entry which is preliminary data.</text>
</comment>
<proteinExistence type="predicted"/>
<keyword evidence="2" id="KW-1185">Reference proteome</keyword>
<accession>A0ACA9Y527</accession>
<gene>
    <name evidence="1" type="ORF">CLIB1444_02S18624</name>
</gene>
<organism evidence="1 2">
    <name type="scientific">[Candida] jaroonii</name>
    <dbReference type="NCBI Taxonomy" id="467808"/>
    <lineage>
        <taxon>Eukaryota</taxon>
        <taxon>Fungi</taxon>
        <taxon>Dikarya</taxon>
        <taxon>Ascomycota</taxon>
        <taxon>Saccharomycotina</taxon>
        <taxon>Pichiomycetes</taxon>
        <taxon>Debaryomycetaceae</taxon>
        <taxon>Yamadazyma</taxon>
    </lineage>
</organism>
<name>A0ACA9Y527_9ASCO</name>
<protein>
    <submittedName>
        <fullName evidence="1">Mitochondrial distribution and morphology protein 12</fullName>
    </submittedName>
</protein>
<sequence length="393" mass="44921">MSFEIDWDKLSDDTINNGIREFLDEQFQSLSLPSFISGLKVTEFNLGTKPPDIIIRHISNPFDEFYDEDLQDIDERLKKLSNKYMHDRSSYMDSSDEDDDASTNISTISEEYLKKDEQITLNTENAFTGNFKQFPTIGGKSGFQLEDEENRTRKSSDSLSLMIGNTNVGFLHNHNINSLGLGNLNSPSSHNSTRADTPTHFLNHAQIMNNTLRDPRSSSFIRSKETTERNESDIQLITEFNYHGDLHIEIMVNLLVNYPSPNFISLPIKLQITDIVIHSIAVIAYLKKSVYVSFLCDINEQNSEYFTGNHHQSFTDGANFVEYVSNGNTQERIDIIKKIKIESEIGGVEHNALRNVGKVEKFLVDRLRGILRDEIAWPSWICLDLNEEADESF</sequence>